<dbReference type="AlphaFoldDB" id="U1WHM1"/>
<comment type="caution">
    <text evidence="1">The sequence shown here is derived from an EMBL/GenBank/DDBJ whole genome shotgun (WGS) entry which is preliminary data.</text>
</comment>
<keyword evidence="2" id="KW-1185">Reference proteome</keyword>
<evidence type="ECO:0000313" key="1">
    <source>
        <dbReference type="EMBL" id="ERI08084.1"/>
    </source>
</evidence>
<dbReference type="STRING" id="649747.HMPREF0083_03813"/>
<protein>
    <submittedName>
        <fullName evidence="1">Uncharacterized protein</fullName>
    </submittedName>
</protein>
<sequence length="50" mass="5741">MGKDSQASVLFSFLSSILSASIHNFTERCICSKHYTNEMKIDNIYMVFTM</sequence>
<reference evidence="1 2" key="1">
    <citation type="submission" date="2013-08" db="EMBL/GenBank/DDBJ databases">
        <authorList>
            <person name="Weinstock G."/>
            <person name="Sodergren E."/>
            <person name="Wylie T."/>
            <person name="Fulton L."/>
            <person name="Fulton R."/>
            <person name="Fronick C."/>
            <person name="O'Laughlin M."/>
            <person name="Godfrey J."/>
            <person name="Miner T."/>
            <person name="Herter B."/>
            <person name="Appelbaum E."/>
            <person name="Cordes M."/>
            <person name="Lek S."/>
            <person name="Wollam A."/>
            <person name="Pepin K.H."/>
            <person name="Palsikar V.B."/>
            <person name="Mitreva M."/>
            <person name="Wilson R.K."/>
        </authorList>
    </citation>
    <scope>NUCLEOTIDE SEQUENCE [LARGE SCALE GENOMIC DNA]</scope>
    <source>
        <strain evidence="1 2">ATCC 12856</strain>
    </source>
</reference>
<dbReference type="EMBL" id="AWSJ01000229">
    <property type="protein sequence ID" value="ERI08084.1"/>
    <property type="molecule type" value="Genomic_DNA"/>
</dbReference>
<organism evidence="1 2">
    <name type="scientific">Aneurinibacillus aneurinilyticus ATCC 12856</name>
    <dbReference type="NCBI Taxonomy" id="649747"/>
    <lineage>
        <taxon>Bacteria</taxon>
        <taxon>Bacillati</taxon>
        <taxon>Bacillota</taxon>
        <taxon>Bacilli</taxon>
        <taxon>Bacillales</taxon>
        <taxon>Paenibacillaceae</taxon>
        <taxon>Aneurinibacillus group</taxon>
        <taxon>Aneurinibacillus</taxon>
    </lineage>
</organism>
<gene>
    <name evidence="1" type="ORF">HMPREF0083_03813</name>
</gene>
<dbReference type="HOGENOM" id="CLU_3113978_0_0_9"/>
<evidence type="ECO:0000313" key="2">
    <source>
        <dbReference type="Proteomes" id="UP000016511"/>
    </source>
</evidence>
<dbReference type="Proteomes" id="UP000016511">
    <property type="component" value="Unassembled WGS sequence"/>
</dbReference>
<name>U1WHM1_ANEAE</name>
<accession>U1WHM1</accession>
<proteinExistence type="predicted"/>